<comment type="catalytic activity">
    <reaction evidence="6">
        <text>Fe-coproporphyrin III + 2 H(+) = coproporphyrin III + Fe(2+)</text>
        <dbReference type="Rhea" id="RHEA:49572"/>
        <dbReference type="ChEBI" id="CHEBI:15378"/>
        <dbReference type="ChEBI" id="CHEBI:29033"/>
        <dbReference type="ChEBI" id="CHEBI:68438"/>
        <dbReference type="ChEBI" id="CHEBI:131725"/>
        <dbReference type="EC" id="4.99.1.9"/>
    </reaction>
    <physiologicalReaction direction="right-to-left" evidence="6">
        <dbReference type="Rhea" id="RHEA:49574"/>
    </physiologicalReaction>
</comment>
<feature type="binding site" evidence="7">
    <location>
        <position position="261"/>
    </location>
    <ligand>
        <name>Fe(2+)</name>
        <dbReference type="ChEBI" id="CHEBI:29033"/>
    </ligand>
</feature>
<sequence length="306" mass="35319">MNMGGASNQAEIEVFMKNMFNDRRIIGAPPFVRKNLADYITATRLGEVKENYEKIGGGSPLLAITERLKEKLQARIDDAKVEIIMRYTPPFAQDILRRLKAEGVEKLYLIPMYPQFSTTTTASSIEDIRTAAKKIGYHPTMVSTLHYYDFEPYLESVEEKIIETLGGEDPKSLNLVFSAHGLPVRVIKRGDPYKKQVEAEVKKHVERLREKGIVFNQVHLAYQSKVGPLKWLTPSLERMLEEIKNKRVLIYPISFTIDNSETLFELDIEYKEVADKLKFETYKVCRCPNDSETFVRALELLYRRMV</sequence>
<name>A0ABN6WST7_9BACT</name>
<evidence type="ECO:0000256" key="6">
    <source>
        <dbReference type="ARBA" id="ARBA00024536"/>
    </source>
</evidence>
<evidence type="ECO:0000256" key="7">
    <source>
        <dbReference type="HAMAP-Rule" id="MF_00323"/>
    </source>
</evidence>
<keyword evidence="2 7" id="KW-0408">Iron</keyword>
<evidence type="ECO:0000256" key="2">
    <source>
        <dbReference type="ARBA" id="ARBA00023004"/>
    </source>
</evidence>
<dbReference type="InterPro" id="IPR033644">
    <property type="entry name" value="Ferrochelatase_C"/>
</dbReference>
<comment type="subcellular location">
    <subcellularLocation>
        <location evidence="7 8">Cytoplasm</location>
    </subcellularLocation>
</comment>
<evidence type="ECO:0000256" key="5">
    <source>
        <dbReference type="ARBA" id="ARBA00023244"/>
    </source>
</evidence>
<evidence type="ECO:0000256" key="3">
    <source>
        <dbReference type="ARBA" id="ARBA00023133"/>
    </source>
</evidence>
<dbReference type="CDD" id="cd00419">
    <property type="entry name" value="Ferrochelatase_C"/>
    <property type="match status" value="1"/>
</dbReference>
<dbReference type="InterPro" id="IPR033659">
    <property type="entry name" value="Ferrochelatase_N"/>
</dbReference>
<dbReference type="HAMAP" id="MF_00323">
    <property type="entry name" value="Ferrochelatase"/>
    <property type="match status" value="1"/>
</dbReference>
<dbReference type="PANTHER" id="PTHR11108">
    <property type="entry name" value="FERROCHELATASE"/>
    <property type="match status" value="1"/>
</dbReference>
<accession>A0ABN6WST7</accession>
<evidence type="ECO:0000256" key="4">
    <source>
        <dbReference type="ARBA" id="ARBA00023239"/>
    </source>
</evidence>
<dbReference type="NCBIfam" id="TIGR00109">
    <property type="entry name" value="hemH"/>
    <property type="match status" value="1"/>
</dbReference>
<comment type="pathway">
    <text evidence="7 8">Porphyrin-containing compound metabolism; protoheme biosynthesis; protoheme from protoporphyrin-IX: step 1/1.</text>
</comment>
<dbReference type="PROSITE" id="PS00534">
    <property type="entry name" value="FERROCHELATASE"/>
    <property type="match status" value="1"/>
</dbReference>
<dbReference type="SUPFAM" id="SSF53800">
    <property type="entry name" value="Chelatase"/>
    <property type="match status" value="1"/>
</dbReference>
<keyword evidence="4 7" id="KW-0456">Lyase</keyword>
<evidence type="ECO:0000256" key="8">
    <source>
        <dbReference type="RuleBase" id="RU000607"/>
    </source>
</evidence>
<feature type="binding site" evidence="7">
    <location>
        <position position="180"/>
    </location>
    <ligand>
        <name>Fe(2+)</name>
        <dbReference type="ChEBI" id="CHEBI:29033"/>
    </ligand>
</feature>
<keyword evidence="10" id="KW-1185">Reference proteome</keyword>
<evidence type="ECO:0000313" key="9">
    <source>
        <dbReference type="EMBL" id="BDY12027.1"/>
    </source>
</evidence>
<evidence type="ECO:0000313" key="10">
    <source>
        <dbReference type="Proteomes" id="UP001321445"/>
    </source>
</evidence>
<evidence type="ECO:0000256" key="1">
    <source>
        <dbReference type="ARBA" id="ARBA00007718"/>
    </source>
</evidence>
<keyword evidence="5 7" id="KW-0627">Porphyrin biosynthesis</keyword>
<dbReference type="PANTHER" id="PTHR11108:SF1">
    <property type="entry name" value="FERROCHELATASE, MITOCHONDRIAL"/>
    <property type="match status" value="1"/>
</dbReference>
<dbReference type="Proteomes" id="UP001321445">
    <property type="component" value="Chromosome"/>
</dbReference>
<dbReference type="CDD" id="cd03411">
    <property type="entry name" value="Ferrochelatase_N"/>
    <property type="match status" value="1"/>
</dbReference>
<proteinExistence type="inferred from homology"/>
<gene>
    <name evidence="7 9" type="primary">hemH</name>
    <name evidence="9" type="ORF">HCR_03390</name>
</gene>
<dbReference type="EMBL" id="AP027370">
    <property type="protein sequence ID" value="BDY12027.1"/>
    <property type="molecule type" value="Genomic_DNA"/>
</dbReference>
<dbReference type="Pfam" id="PF00762">
    <property type="entry name" value="Ferrochelatase"/>
    <property type="match status" value="1"/>
</dbReference>
<comment type="catalytic activity">
    <reaction evidence="7 8">
        <text>heme b + 2 H(+) = protoporphyrin IX + Fe(2+)</text>
        <dbReference type="Rhea" id="RHEA:22584"/>
        <dbReference type="ChEBI" id="CHEBI:15378"/>
        <dbReference type="ChEBI" id="CHEBI:29033"/>
        <dbReference type="ChEBI" id="CHEBI:57306"/>
        <dbReference type="ChEBI" id="CHEBI:60344"/>
        <dbReference type="EC" id="4.98.1.1"/>
    </reaction>
</comment>
<dbReference type="InterPro" id="IPR001015">
    <property type="entry name" value="Ferrochelatase"/>
</dbReference>
<comment type="function">
    <text evidence="7 8">Catalyzes the ferrous insertion into protoporphyrin IX.</text>
</comment>
<dbReference type="InterPro" id="IPR019772">
    <property type="entry name" value="Ferrochelatase_AS"/>
</dbReference>
<keyword evidence="7" id="KW-0479">Metal-binding</keyword>
<dbReference type="EC" id="4.98.1.1" evidence="7 8"/>
<organism evidence="9 10">
    <name type="scientific">Hydrogenimonas cancrithermarum</name>
    <dbReference type="NCBI Taxonomy" id="2993563"/>
    <lineage>
        <taxon>Bacteria</taxon>
        <taxon>Pseudomonadati</taxon>
        <taxon>Campylobacterota</taxon>
        <taxon>Epsilonproteobacteria</taxon>
        <taxon>Campylobacterales</taxon>
        <taxon>Hydrogenimonadaceae</taxon>
        <taxon>Hydrogenimonas</taxon>
    </lineage>
</organism>
<comment type="similarity">
    <text evidence="1 7 8">Belongs to the ferrochelatase family.</text>
</comment>
<keyword evidence="7 8" id="KW-0963">Cytoplasm</keyword>
<dbReference type="Gene3D" id="3.40.50.1400">
    <property type="match status" value="2"/>
</dbReference>
<protein>
    <recommendedName>
        <fullName evidence="7 8">Ferrochelatase</fullName>
        <ecNumber evidence="7 8">4.98.1.1</ecNumber>
    </recommendedName>
    <alternativeName>
        <fullName evidence="7">Heme synthase</fullName>
    </alternativeName>
    <alternativeName>
        <fullName evidence="7">Protoheme ferro-lyase</fullName>
    </alternativeName>
</protein>
<reference evidence="9 10" key="1">
    <citation type="submission" date="2023-03" db="EMBL/GenBank/DDBJ databases">
        <title>Description of Hydrogenimonas sp. ISO32.</title>
        <authorList>
            <person name="Mino S."/>
            <person name="Fukazawa S."/>
            <person name="Sawabe T."/>
        </authorList>
    </citation>
    <scope>NUCLEOTIDE SEQUENCE [LARGE SCALE GENOMIC DNA]</scope>
    <source>
        <strain evidence="9 10">ISO32</strain>
    </source>
</reference>
<keyword evidence="3 7" id="KW-0350">Heme biosynthesis</keyword>